<dbReference type="FunFam" id="3.10.105.10:FF:000001">
    <property type="entry name" value="Oligopeptide ABC transporter, oligopeptide-binding protein"/>
    <property type="match status" value="1"/>
</dbReference>
<dbReference type="SUPFAM" id="SSF53850">
    <property type="entry name" value="Periplasmic binding protein-like II"/>
    <property type="match status" value="1"/>
</dbReference>
<dbReference type="EMBL" id="SZYH01000002">
    <property type="protein sequence ID" value="TKV64105.1"/>
    <property type="molecule type" value="Genomic_DNA"/>
</dbReference>
<keyword evidence="9" id="KW-1185">Reference proteome</keyword>
<keyword evidence="6" id="KW-0653">Protein transport</keyword>
<dbReference type="Gene3D" id="3.40.190.10">
    <property type="entry name" value="Periplasmic binding protein-like II"/>
    <property type="match status" value="1"/>
</dbReference>
<dbReference type="GO" id="GO:0015031">
    <property type="term" value="P:protein transport"/>
    <property type="evidence" value="ECO:0007669"/>
    <property type="project" value="UniProtKB-KW"/>
</dbReference>
<dbReference type="InterPro" id="IPR000914">
    <property type="entry name" value="SBP_5_dom"/>
</dbReference>
<keyword evidence="4" id="KW-0732">Signal</keyword>
<dbReference type="RefSeq" id="WP_137437473.1">
    <property type="nucleotide sequence ID" value="NZ_JANRHC010000003.1"/>
</dbReference>
<protein>
    <submittedName>
        <fullName evidence="8">Peptide ABC transporter substrate-binding protein</fullName>
    </submittedName>
</protein>
<gene>
    <name evidence="8" type="ORF">FDP08_16915</name>
</gene>
<dbReference type="CDD" id="cd08504">
    <property type="entry name" value="PBP2_OppA"/>
    <property type="match status" value="1"/>
</dbReference>
<evidence type="ECO:0000256" key="2">
    <source>
        <dbReference type="ARBA" id="ARBA00005695"/>
    </source>
</evidence>
<dbReference type="GO" id="GO:0043190">
    <property type="term" value="C:ATP-binding cassette (ABC) transporter complex"/>
    <property type="evidence" value="ECO:0007669"/>
    <property type="project" value="InterPro"/>
</dbReference>
<dbReference type="FunFam" id="3.90.76.10:FF:000001">
    <property type="entry name" value="Oligopeptide ABC transporter substrate-binding protein"/>
    <property type="match status" value="1"/>
</dbReference>
<comment type="caution">
    <text evidence="8">The sequence shown here is derived from an EMBL/GenBank/DDBJ whole genome shotgun (WGS) entry which is preliminary data.</text>
</comment>
<evidence type="ECO:0000256" key="6">
    <source>
        <dbReference type="ARBA" id="ARBA00022927"/>
    </source>
</evidence>
<accession>A0A4V6Y6W3</accession>
<dbReference type="Proteomes" id="UP000308488">
    <property type="component" value="Unassembled WGS sequence"/>
</dbReference>
<dbReference type="PANTHER" id="PTHR30290:SF10">
    <property type="entry name" value="PERIPLASMIC OLIGOPEPTIDE-BINDING PROTEIN-RELATED"/>
    <property type="match status" value="1"/>
</dbReference>
<proteinExistence type="inferred from homology"/>
<evidence type="ECO:0000259" key="7">
    <source>
        <dbReference type="Pfam" id="PF00496"/>
    </source>
</evidence>
<dbReference type="Gene3D" id="3.90.76.10">
    <property type="entry name" value="Dipeptide-binding Protein, Domain 1"/>
    <property type="match status" value="1"/>
</dbReference>
<keyword evidence="5" id="KW-0571">Peptide transport</keyword>
<reference evidence="8 9" key="1">
    <citation type="submission" date="2019-05" db="EMBL/GenBank/DDBJ databases">
        <title>Marinobacter panjinensis sp. nov., a moderately halophilic bacterium isolated from sea tidal flat environment.</title>
        <authorList>
            <person name="Yang W."/>
            <person name="An M."/>
            <person name="He W."/>
            <person name="Luo X."/>
            <person name="Zhu L."/>
            <person name="Chen G."/>
            <person name="Zhang Y."/>
            <person name="Wang Y."/>
        </authorList>
    </citation>
    <scope>NUCLEOTIDE SEQUENCE [LARGE SCALE GENOMIC DNA]</scope>
    <source>
        <strain evidence="8 9">PJ-16</strain>
    </source>
</reference>
<dbReference type="PANTHER" id="PTHR30290">
    <property type="entry name" value="PERIPLASMIC BINDING COMPONENT OF ABC TRANSPORTER"/>
    <property type="match status" value="1"/>
</dbReference>
<dbReference type="OrthoDB" id="9801912at2"/>
<dbReference type="Pfam" id="PF00496">
    <property type="entry name" value="SBP_bac_5"/>
    <property type="match status" value="1"/>
</dbReference>
<dbReference type="GO" id="GO:0015833">
    <property type="term" value="P:peptide transport"/>
    <property type="evidence" value="ECO:0007669"/>
    <property type="project" value="UniProtKB-KW"/>
</dbReference>
<dbReference type="AlphaFoldDB" id="A0A4V6Y6W3"/>
<dbReference type="InterPro" id="IPR039424">
    <property type="entry name" value="SBP_5"/>
</dbReference>
<evidence type="ECO:0000256" key="3">
    <source>
        <dbReference type="ARBA" id="ARBA00022448"/>
    </source>
</evidence>
<dbReference type="GO" id="GO:1904680">
    <property type="term" value="F:peptide transmembrane transporter activity"/>
    <property type="evidence" value="ECO:0007669"/>
    <property type="project" value="TreeGrafter"/>
</dbReference>
<dbReference type="Gene3D" id="3.10.105.10">
    <property type="entry name" value="Dipeptide-binding Protein, Domain 3"/>
    <property type="match status" value="1"/>
</dbReference>
<evidence type="ECO:0000313" key="9">
    <source>
        <dbReference type="Proteomes" id="UP000308488"/>
    </source>
</evidence>
<dbReference type="InterPro" id="IPR030678">
    <property type="entry name" value="Peptide/Ni-bd"/>
</dbReference>
<name>A0A4V6Y6W3_9GAMM</name>
<keyword evidence="3" id="KW-0813">Transport</keyword>
<evidence type="ECO:0000256" key="4">
    <source>
        <dbReference type="ARBA" id="ARBA00022729"/>
    </source>
</evidence>
<comment type="subcellular location">
    <subcellularLocation>
        <location evidence="1">Cell envelope</location>
    </subcellularLocation>
</comment>
<evidence type="ECO:0000256" key="1">
    <source>
        <dbReference type="ARBA" id="ARBA00004196"/>
    </source>
</evidence>
<comment type="similarity">
    <text evidence="2">Belongs to the bacterial solute-binding protein 5 family.</text>
</comment>
<sequence>MTLINQQTKIIQRCGLSGSDVRHSVQSVLILLVLLALAACGGEGKGKAGVAALAATDISAPEARLREHPETGERLARKQVLVRGNASEPASLDPQLVQDTVGGAIVVDLFEGLTRSGPDGDTEPALAKSWASSDNNLTWTFHLREDGRWSDGTGVTAHDFVYSWRRAVDPELGSNYAYYIESAGVANAGEIIAGEKSPETLGVRALDDFTFEVSLAEPITYLPDMTVHYTMFPAPRQAIEAHGADWTKPGNMVSNGAYLLHTWHLGEKLVAARNPYYRRDDQTIIDRVVYVPIESASAELQRYASGELHMTSTVPVSQMARLKKERPDELVMAPSIATYMYTFNVNRSPFDDVRVRRALTYAIDRNIIVSYITRGEQMPAFSLTPPYVSGFDFRQPDYATWSQPERDEAARQELAKAGYTEDHPLEFELLYNTDESHKALAIVISQMWKEKLGANVTISNLEWKTFLSEKQAGNFGMARHGWKGDYNEASTFLTLLTSDSGNNDGGWSNPEYDQLLLDARSSEDPNPYYVRAEEILWQEFPVAPVYFNTTVALVSPMLKGYPENNPRNIIYSKDMYITAD</sequence>
<organism evidence="8 9">
    <name type="scientific">Marinobacter panjinensis</name>
    <dbReference type="NCBI Taxonomy" id="2576384"/>
    <lineage>
        <taxon>Bacteria</taxon>
        <taxon>Pseudomonadati</taxon>
        <taxon>Pseudomonadota</taxon>
        <taxon>Gammaproteobacteria</taxon>
        <taxon>Pseudomonadales</taxon>
        <taxon>Marinobacteraceae</taxon>
        <taxon>Marinobacter</taxon>
    </lineage>
</organism>
<dbReference type="GO" id="GO:0030288">
    <property type="term" value="C:outer membrane-bounded periplasmic space"/>
    <property type="evidence" value="ECO:0007669"/>
    <property type="project" value="TreeGrafter"/>
</dbReference>
<feature type="domain" description="Solute-binding protein family 5" evidence="7">
    <location>
        <begin position="123"/>
        <end position="503"/>
    </location>
</feature>
<dbReference type="PIRSF" id="PIRSF002741">
    <property type="entry name" value="MppA"/>
    <property type="match status" value="1"/>
</dbReference>
<evidence type="ECO:0000313" key="8">
    <source>
        <dbReference type="EMBL" id="TKV64105.1"/>
    </source>
</evidence>
<evidence type="ECO:0000256" key="5">
    <source>
        <dbReference type="ARBA" id="ARBA00022856"/>
    </source>
</evidence>